<dbReference type="InterPro" id="IPR003838">
    <property type="entry name" value="ABC3_permease_C"/>
</dbReference>
<feature type="domain" description="MacB-like periplasmic core" evidence="8">
    <location>
        <begin position="20"/>
        <end position="244"/>
    </location>
</feature>
<evidence type="ECO:0000256" key="4">
    <source>
        <dbReference type="ARBA" id="ARBA00022989"/>
    </source>
</evidence>
<evidence type="ECO:0000256" key="1">
    <source>
        <dbReference type="ARBA" id="ARBA00004651"/>
    </source>
</evidence>
<dbReference type="PANTHER" id="PTHR30572">
    <property type="entry name" value="MEMBRANE COMPONENT OF TRANSPORTER-RELATED"/>
    <property type="match status" value="1"/>
</dbReference>
<dbReference type="Pfam" id="PF02687">
    <property type="entry name" value="FtsX"/>
    <property type="match status" value="2"/>
</dbReference>
<evidence type="ECO:0000313" key="9">
    <source>
        <dbReference type="EMBL" id="MFC4220717.1"/>
    </source>
</evidence>
<dbReference type="InterPro" id="IPR025857">
    <property type="entry name" value="MacB_PCD"/>
</dbReference>
<feature type="domain" description="ABC3 transporter permease C-terminal" evidence="7">
    <location>
        <begin position="676"/>
        <end position="789"/>
    </location>
</feature>
<evidence type="ECO:0000313" key="10">
    <source>
        <dbReference type="Proteomes" id="UP001595841"/>
    </source>
</evidence>
<evidence type="ECO:0000256" key="5">
    <source>
        <dbReference type="ARBA" id="ARBA00023136"/>
    </source>
</evidence>
<feature type="transmembrane region" description="Helical" evidence="6">
    <location>
        <begin position="279"/>
        <end position="302"/>
    </location>
</feature>
<keyword evidence="10" id="KW-1185">Reference proteome</keyword>
<feature type="domain" description="MacB-like periplasmic core" evidence="8">
    <location>
        <begin position="431"/>
        <end position="626"/>
    </location>
</feature>
<comment type="caution">
    <text evidence="9">The sequence shown here is derived from an EMBL/GenBank/DDBJ whole genome shotgun (WGS) entry which is preliminary data.</text>
</comment>
<feature type="transmembrane region" description="Helical" evidence="6">
    <location>
        <begin position="21"/>
        <end position="41"/>
    </location>
</feature>
<feature type="transmembrane region" description="Helical" evidence="6">
    <location>
        <begin position="718"/>
        <end position="744"/>
    </location>
</feature>
<feature type="transmembrane region" description="Helical" evidence="6">
    <location>
        <begin position="375"/>
        <end position="403"/>
    </location>
</feature>
<reference evidence="10" key="1">
    <citation type="journal article" date="2019" name="Int. J. Syst. Evol. Microbiol.">
        <title>The Global Catalogue of Microorganisms (GCM) 10K type strain sequencing project: providing services to taxonomists for standard genome sequencing and annotation.</title>
        <authorList>
            <consortium name="The Broad Institute Genomics Platform"/>
            <consortium name="The Broad Institute Genome Sequencing Center for Infectious Disease"/>
            <person name="Wu L."/>
            <person name="Ma J."/>
        </authorList>
    </citation>
    <scope>NUCLEOTIDE SEQUENCE [LARGE SCALE GENOMIC DNA]</scope>
    <source>
        <strain evidence="10">CGMCC 1.15774</strain>
    </source>
</reference>
<feature type="domain" description="ABC3 transporter permease C-terminal" evidence="7">
    <location>
        <begin position="286"/>
        <end position="402"/>
    </location>
</feature>
<keyword evidence="3 6" id="KW-0812">Transmembrane</keyword>
<name>A0ABV8PL21_9FLAO</name>
<feature type="transmembrane region" description="Helical" evidence="6">
    <location>
        <begin position="676"/>
        <end position="697"/>
    </location>
</feature>
<feature type="transmembrane region" description="Helical" evidence="6">
    <location>
        <begin position="759"/>
        <end position="779"/>
    </location>
</feature>
<feature type="transmembrane region" description="Helical" evidence="6">
    <location>
        <begin position="424"/>
        <end position="443"/>
    </location>
</feature>
<dbReference type="Proteomes" id="UP001595841">
    <property type="component" value="Unassembled WGS sequence"/>
</dbReference>
<feature type="transmembrane region" description="Helical" evidence="6">
    <location>
        <begin position="327"/>
        <end position="355"/>
    </location>
</feature>
<keyword evidence="2" id="KW-1003">Cell membrane</keyword>
<keyword evidence="4 6" id="KW-1133">Transmembrane helix</keyword>
<organism evidence="9 10">
    <name type="scientific">Flagellimonas marina</name>
    <dbReference type="NCBI Taxonomy" id="1775168"/>
    <lineage>
        <taxon>Bacteria</taxon>
        <taxon>Pseudomonadati</taxon>
        <taxon>Bacteroidota</taxon>
        <taxon>Flavobacteriia</taxon>
        <taxon>Flavobacteriales</taxon>
        <taxon>Flavobacteriaceae</taxon>
        <taxon>Flagellimonas</taxon>
    </lineage>
</organism>
<evidence type="ECO:0000256" key="2">
    <source>
        <dbReference type="ARBA" id="ARBA00022475"/>
    </source>
</evidence>
<accession>A0ABV8PL21</accession>
<gene>
    <name evidence="9" type="ORF">ACFOWS_11255</name>
</gene>
<evidence type="ECO:0000256" key="3">
    <source>
        <dbReference type="ARBA" id="ARBA00022692"/>
    </source>
</evidence>
<evidence type="ECO:0000259" key="7">
    <source>
        <dbReference type="Pfam" id="PF02687"/>
    </source>
</evidence>
<evidence type="ECO:0000259" key="8">
    <source>
        <dbReference type="Pfam" id="PF12704"/>
    </source>
</evidence>
<dbReference type="PANTHER" id="PTHR30572:SF18">
    <property type="entry name" value="ABC-TYPE MACROLIDE FAMILY EXPORT SYSTEM PERMEASE COMPONENT 2"/>
    <property type="match status" value="1"/>
</dbReference>
<dbReference type="EMBL" id="JBHSCL010000007">
    <property type="protein sequence ID" value="MFC4220717.1"/>
    <property type="molecule type" value="Genomic_DNA"/>
</dbReference>
<dbReference type="InterPro" id="IPR050250">
    <property type="entry name" value="Macrolide_Exporter_MacB"/>
</dbReference>
<dbReference type="Pfam" id="PF12704">
    <property type="entry name" value="MacB_PCD"/>
    <property type="match status" value="2"/>
</dbReference>
<protein>
    <submittedName>
        <fullName evidence="9">ABC transporter permease</fullName>
    </submittedName>
</protein>
<sequence>MFKNYILIAWRNLIKRKVFTAINILGLAIGFGSSILIYLFLTYHFSFDNFHENGDRIYRVVTEEQRDYVDYESSVPPAFAKVFREDYNYAEKVAKVVSWENYQLNVGEGTNGKSFKEDAVFAEPDFFNIMTLPLLDNLSNRSLEEPNTAYISESMAYKMYGDGNPLGKTFLFDNKETIEVIGVLKNAPKTSVVPEEIFISYFTLEKFNDFNAEETWGGISSDLQCFALLHPNQNIAQIEEVLTELPKRHRPDSKNKHVYKLQHLSDIHFNPNYGGINPAVLWIFGVIGLFLIAVACINFINISTAQAFYRSKEIGIRKVLGSFKQHLFWQFLSETFVISLFAIGLGVLLAVLFLPSFNNLFELNLSMNSLLSYRFFIFIFVVLAAVSFLSGSYPGILMSRIVPVLALKGKLKHNDTGGSATRKVLVVTQFAISITLIAATLIISNQIDYAVNSDLGFDKESIVMVSIPNELEKVQINSLKDQFAQIPGVIKVSACLSSPGGSINNWGTSIKYHTRPDFEEFSIQVKLADANYLNTFDIPLVAGRNFFENNSDSIAEVVVNEKLGQKLGVSTPEELVGKQITANGGYVKATIVGVVKDFHDNDFTEEISPIIIANQTRWFDEIAIKTNGQNTRHVLDQIGEYWSSAFQGYIYEPRFLDDRVAEQYETEQRYLSLSKVFSALAILIGCLGLYGLILFFVGQRTKEIGIRKVLGSNIANILVLFTADFFRLILIAGLVATPIAWYFMEQWLQGYTYRTQIHWWFFALAILAIMIITLITISYQTLKVATTNPVKSLRTE</sequence>
<keyword evidence="5 6" id="KW-0472">Membrane</keyword>
<evidence type="ECO:0000256" key="6">
    <source>
        <dbReference type="SAM" id="Phobius"/>
    </source>
</evidence>
<proteinExistence type="predicted"/>
<dbReference type="RefSeq" id="WP_379764586.1">
    <property type="nucleotide sequence ID" value="NZ_JBHSCL010000007.1"/>
</dbReference>
<comment type="subcellular location">
    <subcellularLocation>
        <location evidence="1">Cell membrane</location>
        <topology evidence="1">Multi-pass membrane protein</topology>
    </subcellularLocation>
</comment>